<reference evidence="13" key="1">
    <citation type="journal article" date="2025" name="Foods">
        <title>Unveiling the Microbial Signatures of Arabica Coffee Cherries: Insights into Ripeness Specific Diversity, Functional Traits, and Implications for Quality and Safety.</title>
        <authorList>
            <consortium name="RefSeq"/>
            <person name="Tenea G.N."/>
            <person name="Cifuentes V."/>
            <person name="Reyes P."/>
            <person name="Cevallos-Vallejos M."/>
        </authorList>
    </citation>
    <scope>NUCLEOTIDE SEQUENCE [LARGE SCALE GENOMIC DNA]</scope>
</reference>
<evidence type="ECO:0000256" key="10">
    <source>
        <dbReference type="SAM" id="MobiDB-lite"/>
    </source>
</evidence>
<evidence type="ECO:0000256" key="2">
    <source>
        <dbReference type="ARBA" id="ARBA00010024"/>
    </source>
</evidence>
<name>A0A6P6V827_COFAR</name>
<dbReference type="PANTHER" id="PTHR31717:SF58">
    <property type="entry name" value="ZINC FINGER PROTEIN CONSTANS-LIKE 13"/>
    <property type="match status" value="1"/>
</dbReference>
<evidence type="ECO:0000256" key="7">
    <source>
        <dbReference type="ARBA" id="ARBA00023242"/>
    </source>
</evidence>
<keyword evidence="7 9" id="KW-0539">Nucleus</keyword>
<feature type="domain" description="B box-type" evidence="11">
    <location>
        <begin position="19"/>
        <end position="66"/>
    </location>
</feature>
<keyword evidence="3" id="KW-0479">Metal-binding</keyword>
<evidence type="ECO:0000256" key="5">
    <source>
        <dbReference type="ARBA" id="ARBA00022771"/>
    </source>
</evidence>
<dbReference type="InterPro" id="IPR000315">
    <property type="entry name" value="Znf_B-box"/>
</dbReference>
<evidence type="ECO:0000259" key="11">
    <source>
        <dbReference type="PROSITE" id="PS50119"/>
    </source>
</evidence>
<evidence type="ECO:0000256" key="3">
    <source>
        <dbReference type="ARBA" id="ARBA00022723"/>
    </source>
</evidence>
<protein>
    <submittedName>
        <fullName evidence="14">Zinc finger protein CONSTANS-LIKE 13-like isoform X1</fullName>
    </submittedName>
</protein>
<dbReference type="GO" id="GO:0006355">
    <property type="term" value="P:regulation of DNA-templated transcription"/>
    <property type="evidence" value="ECO:0007669"/>
    <property type="project" value="UniProtKB-ARBA"/>
</dbReference>
<evidence type="ECO:0000256" key="1">
    <source>
        <dbReference type="ARBA" id="ARBA00004123"/>
    </source>
</evidence>
<evidence type="ECO:0000313" key="13">
    <source>
        <dbReference type="Proteomes" id="UP001652660"/>
    </source>
</evidence>
<dbReference type="GO" id="GO:0005634">
    <property type="term" value="C:nucleus"/>
    <property type="evidence" value="ECO:0007669"/>
    <property type="project" value="UniProtKB-SubCell"/>
</dbReference>
<dbReference type="Pfam" id="PF06203">
    <property type="entry name" value="CCT"/>
    <property type="match status" value="1"/>
</dbReference>
<evidence type="ECO:0000256" key="9">
    <source>
        <dbReference type="PROSITE-ProRule" id="PRU00357"/>
    </source>
</evidence>
<dbReference type="CDD" id="cd19821">
    <property type="entry name" value="Bbox1_BBX-like"/>
    <property type="match status" value="2"/>
</dbReference>
<gene>
    <name evidence="14" type="primary">LOC113717457</name>
</gene>
<dbReference type="InterPro" id="IPR049808">
    <property type="entry name" value="CONSTANS-like_Bbox1"/>
</dbReference>
<dbReference type="PROSITE" id="PS51017">
    <property type="entry name" value="CCT"/>
    <property type="match status" value="1"/>
</dbReference>
<evidence type="ECO:0000313" key="14">
    <source>
        <dbReference type="RefSeq" id="XP_027098067.1"/>
    </source>
</evidence>
<proteinExistence type="inferred from homology"/>
<feature type="domain" description="CCT" evidence="12">
    <location>
        <begin position="356"/>
        <end position="398"/>
    </location>
</feature>
<sequence>MVLMKSQKPEELESDGAVVGRRVCDFCGDAAALVYCRADSAKLCLACDRQVHSTNPLFTKHTRCLLCDACDSTPATIFCSTHSSVLCQNCDWDTHTYSSFSAVHDRRPLEGFCGCPSVTELLGILGFEELGKKSLLVSDAPASAALKEASNTNSSRHDVDDAESVYELSDLLVWETPSIVCLDDLIMSSDSSSGRSLQAMGVPPLPKNRNATCGQHREEMLSQLRQMSKLEPNINCGQADVEPLVGFQLPVPEQNLQFGQKDESLDHNSEPVLGSSYEASAFQWGSEKVEDEVPDISALLGENIELNHIVPDKDSGVGDSPGPLRGSHEEQMHPPAAETLQTLPRPAIRELNRQERGSAISRYREKKKTRRFDKHIRYETRKVRAESRTRIRGRFAKMAR</sequence>
<dbReference type="RefSeq" id="XP_027098067.1">
    <property type="nucleotide sequence ID" value="XM_027242266.2"/>
</dbReference>
<dbReference type="AlphaFoldDB" id="A0A6P6V827"/>
<feature type="region of interest" description="Disordered" evidence="10">
    <location>
        <begin position="310"/>
        <end position="338"/>
    </location>
</feature>
<keyword evidence="13" id="KW-1185">Reference proteome</keyword>
<keyword evidence="5 8" id="KW-0863">Zinc-finger</keyword>
<dbReference type="GO" id="GO:0008270">
    <property type="term" value="F:zinc ion binding"/>
    <property type="evidence" value="ECO:0007669"/>
    <property type="project" value="UniProtKB-KW"/>
</dbReference>
<dbReference type="Pfam" id="PF00643">
    <property type="entry name" value="zf-B_box"/>
    <property type="match status" value="1"/>
</dbReference>
<dbReference type="Proteomes" id="UP001652660">
    <property type="component" value="Chromosome 1e"/>
</dbReference>
<keyword evidence="4" id="KW-0677">Repeat</keyword>
<comment type="subcellular location">
    <subcellularLocation>
        <location evidence="1 9">Nucleus</location>
    </subcellularLocation>
</comment>
<evidence type="ECO:0000259" key="12">
    <source>
        <dbReference type="PROSITE" id="PS51017"/>
    </source>
</evidence>
<feature type="domain" description="B box-type" evidence="11">
    <location>
        <begin position="62"/>
        <end position="109"/>
    </location>
</feature>
<evidence type="ECO:0000256" key="4">
    <source>
        <dbReference type="ARBA" id="ARBA00022737"/>
    </source>
</evidence>
<dbReference type="GeneID" id="113717457"/>
<dbReference type="PANTHER" id="PTHR31717">
    <property type="entry name" value="ZINC FINGER PROTEIN CONSTANS-LIKE 10"/>
    <property type="match status" value="1"/>
</dbReference>
<dbReference type="OrthoDB" id="153872at2759"/>
<evidence type="ECO:0000256" key="8">
    <source>
        <dbReference type="PROSITE-ProRule" id="PRU00024"/>
    </source>
</evidence>
<organism evidence="13 14">
    <name type="scientific">Coffea arabica</name>
    <name type="common">Arabian coffee</name>
    <dbReference type="NCBI Taxonomy" id="13443"/>
    <lineage>
        <taxon>Eukaryota</taxon>
        <taxon>Viridiplantae</taxon>
        <taxon>Streptophyta</taxon>
        <taxon>Embryophyta</taxon>
        <taxon>Tracheophyta</taxon>
        <taxon>Spermatophyta</taxon>
        <taxon>Magnoliopsida</taxon>
        <taxon>eudicotyledons</taxon>
        <taxon>Gunneridae</taxon>
        <taxon>Pentapetalae</taxon>
        <taxon>asterids</taxon>
        <taxon>lamiids</taxon>
        <taxon>Gentianales</taxon>
        <taxon>Rubiaceae</taxon>
        <taxon>Ixoroideae</taxon>
        <taxon>Gardenieae complex</taxon>
        <taxon>Bertiereae - Coffeeae clade</taxon>
        <taxon>Coffeeae</taxon>
        <taxon>Coffea</taxon>
    </lineage>
</organism>
<reference evidence="14" key="2">
    <citation type="submission" date="2025-08" db="UniProtKB">
        <authorList>
            <consortium name="RefSeq"/>
        </authorList>
    </citation>
    <scope>IDENTIFICATION</scope>
    <source>
        <tissue evidence="14">Leaves</tissue>
    </source>
</reference>
<dbReference type="InterPro" id="IPR010402">
    <property type="entry name" value="CCT_domain"/>
</dbReference>
<keyword evidence="6" id="KW-0862">Zinc</keyword>
<comment type="similarity">
    <text evidence="2">Belongs to the CONSTANS family.</text>
</comment>
<dbReference type="SMART" id="SM00336">
    <property type="entry name" value="BBOX"/>
    <property type="match status" value="2"/>
</dbReference>
<accession>A0A6P6V827</accession>
<dbReference type="PROSITE" id="PS50119">
    <property type="entry name" value="ZF_BBOX"/>
    <property type="match status" value="2"/>
</dbReference>
<evidence type="ECO:0000256" key="6">
    <source>
        <dbReference type="ARBA" id="ARBA00022833"/>
    </source>
</evidence>